<dbReference type="InterPro" id="IPR001867">
    <property type="entry name" value="OmpR/PhoB-type_DNA-bd"/>
</dbReference>
<dbReference type="PROSITE" id="PS51755">
    <property type="entry name" value="OMPR_PHOB"/>
    <property type="match status" value="1"/>
</dbReference>
<dbReference type="CDD" id="cd00383">
    <property type="entry name" value="trans_reg_C"/>
    <property type="match status" value="1"/>
</dbReference>
<feature type="DNA-binding region" description="OmpR/PhoB-type" evidence="2">
    <location>
        <begin position="29"/>
        <end position="123"/>
    </location>
</feature>
<dbReference type="AlphaFoldDB" id="A0A399M913"/>
<sequence length="226" mass="24925">MNSANATAYSSHWGGAICVMEAVTDQSPGRSFVFGQWILQEDGLLLRDGTGLHLPPKELHVLQLLLAAAGSLVPKDWLLDQVWPNCDVAEESLTRCIYALRKLLGRENDYIKTVYGKGYRFVGEVVERGVPPSSVPTLLVLPLLAQDDECALEMQCEEVRRLAAAFGGRVRVMPAGPTANAQVSDDDLSIVERITPEYYLSVRCWFEAGERHSSSRILIACNRCSS</sequence>
<evidence type="ECO:0000313" key="4">
    <source>
        <dbReference type="EMBL" id="RII78283.1"/>
    </source>
</evidence>
<dbReference type="GO" id="GO:0006355">
    <property type="term" value="P:regulation of DNA-templated transcription"/>
    <property type="evidence" value="ECO:0007669"/>
    <property type="project" value="InterPro"/>
</dbReference>
<dbReference type="Proteomes" id="UP000265875">
    <property type="component" value="Unassembled WGS sequence"/>
</dbReference>
<organism evidence="4 5">
    <name type="scientific">Pseudomonas monteilii</name>
    <dbReference type="NCBI Taxonomy" id="76759"/>
    <lineage>
        <taxon>Bacteria</taxon>
        <taxon>Pseudomonadati</taxon>
        <taxon>Pseudomonadota</taxon>
        <taxon>Gammaproteobacteria</taxon>
        <taxon>Pseudomonadales</taxon>
        <taxon>Pseudomonadaceae</taxon>
        <taxon>Pseudomonas</taxon>
    </lineage>
</organism>
<proteinExistence type="predicted"/>
<dbReference type="GO" id="GO:0003677">
    <property type="term" value="F:DNA binding"/>
    <property type="evidence" value="ECO:0007669"/>
    <property type="project" value="UniProtKB-UniRule"/>
</dbReference>
<dbReference type="EMBL" id="QWLL01000017">
    <property type="protein sequence ID" value="RII78283.1"/>
    <property type="molecule type" value="Genomic_DNA"/>
</dbReference>
<dbReference type="Pfam" id="PF00486">
    <property type="entry name" value="Trans_reg_C"/>
    <property type="match status" value="1"/>
</dbReference>
<name>A0A399M913_9PSED</name>
<dbReference type="SUPFAM" id="SSF46894">
    <property type="entry name" value="C-terminal effector domain of the bipartite response regulators"/>
    <property type="match status" value="1"/>
</dbReference>
<reference evidence="4 5" key="1">
    <citation type="submission" date="2018-08" db="EMBL/GenBank/DDBJ databases">
        <title>Draft genome sequence of the cyanotroph, Pseudomonas monteilii BCN3.</title>
        <authorList>
            <person name="Jones L.B."/>
            <person name="Kunz D.A."/>
        </authorList>
    </citation>
    <scope>NUCLEOTIDE SEQUENCE [LARGE SCALE GENOMIC DNA]</scope>
    <source>
        <strain evidence="4 5">BCN3</strain>
    </source>
</reference>
<dbReference type="Gene3D" id="1.10.10.10">
    <property type="entry name" value="Winged helix-like DNA-binding domain superfamily/Winged helix DNA-binding domain"/>
    <property type="match status" value="1"/>
</dbReference>
<comment type="caution">
    <text evidence="4">The sequence shown here is derived from an EMBL/GenBank/DDBJ whole genome shotgun (WGS) entry which is preliminary data.</text>
</comment>
<evidence type="ECO:0000313" key="5">
    <source>
        <dbReference type="Proteomes" id="UP000265875"/>
    </source>
</evidence>
<feature type="domain" description="OmpR/PhoB-type" evidence="3">
    <location>
        <begin position="29"/>
        <end position="123"/>
    </location>
</feature>
<evidence type="ECO:0000256" key="2">
    <source>
        <dbReference type="PROSITE-ProRule" id="PRU01091"/>
    </source>
</evidence>
<gene>
    <name evidence="4" type="ORF">D0894_08605</name>
</gene>
<dbReference type="InterPro" id="IPR036388">
    <property type="entry name" value="WH-like_DNA-bd_sf"/>
</dbReference>
<dbReference type="InterPro" id="IPR016032">
    <property type="entry name" value="Sig_transdc_resp-reg_C-effctor"/>
</dbReference>
<accession>A0A399M913</accession>
<dbReference type="SMART" id="SM00862">
    <property type="entry name" value="Trans_reg_C"/>
    <property type="match status" value="1"/>
</dbReference>
<evidence type="ECO:0000256" key="1">
    <source>
        <dbReference type="ARBA" id="ARBA00023125"/>
    </source>
</evidence>
<keyword evidence="1 2" id="KW-0238">DNA-binding</keyword>
<evidence type="ECO:0000259" key="3">
    <source>
        <dbReference type="PROSITE" id="PS51755"/>
    </source>
</evidence>
<dbReference type="GO" id="GO:0000160">
    <property type="term" value="P:phosphorelay signal transduction system"/>
    <property type="evidence" value="ECO:0007669"/>
    <property type="project" value="InterPro"/>
</dbReference>
<protein>
    <recommendedName>
        <fullName evidence="3">OmpR/PhoB-type domain-containing protein</fullName>
    </recommendedName>
</protein>